<evidence type="ECO:0000256" key="7">
    <source>
        <dbReference type="ARBA" id="ARBA00023311"/>
    </source>
</evidence>
<name>A0A0D3R1N9_9RHAB</name>
<accession>A0A0D3R1N9</accession>
<evidence type="ECO:0000256" key="1">
    <source>
        <dbReference type="ARBA" id="ARBA00004328"/>
    </source>
</evidence>
<dbReference type="GO" id="GO:0039660">
    <property type="term" value="F:structural constituent of virion"/>
    <property type="evidence" value="ECO:0007669"/>
    <property type="project" value="UniProtKB-KW"/>
</dbReference>
<reference evidence="8 9" key="1">
    <citation type="journal article" date="2015" name="PLoS Pathog.">
        <title>Evolution of genome size and complexity in the rhabdoviridae.</title>
        <authorList>
            <person name="Walker P.J."/>
            <person name="Firth C."/>
            <person name="Widen S.G."/>
            <person name="Blasdell K.R."/>
            <person name="Guzman H."/>
            <person name="Wood T.G."/>
            <person name="Paradkar P.N."/>
            <person name="Holmes E.C."/>
            <person name="Tesh R.B."/>
            <person name="Vasilakis N."/>
        </authorList>
    </citation>
    <scope>NUCLEOTIDE SEQUENCE [LARGE SCALE GENOMIC DNA]</scope>
    <source>
        <strain evidence="8 9">BP846</strain>
    </source>
</reference>
<keyword evidence="5" id="KW-1043">Host membrane</keyword>
<dbReference type="GeneID" id="32741379"/>
<dbReference type="Pfam" id="PF06326">
    <property type="entry name" value="Vesiculo_matrix"/>
    <property type="match status" value="1"/>
</dbReference>
<dbReference type="InterPro" id="IPR009397">
    <property type="entry name" value="Vesiculo_matrix"/>
</dbReference>
<sequence>MLQLFKRSKKKREMENQLMETSDLFNPPPYFTIFEEEHPIDYIGNDGVIRETLRVQAKLEIRAKKEIMNMGECLKILEVWIDEQNCPHWQIGLDTWIFICLGLHAKKDPNCKYTNLYVAQIDQVIEFLIKRPKVDCFQYKKHTQIYETTHRGGPCYICYESNIGKSKRTGVSAKILYDYPLRDGSKPPDIEFLPIRLPVEFKTDNNGDHIIP</sequence>
<dbReference type="GO" id="GO:0019031">
    <property type="term" value="C:viral envelope"/>
    <property type="evidence" value="ECO:0007669"/>
    <property type="project" value="InterPro"/>
</dbReference>
<dbReference type="Proteomes" id="UP000204372">
    <property type="component" value="Segment"/>
</dbReference>
<evidence type="ECO:0000256" key="6">
    <source>
        <dbReference type="ARBA" id="ARBA00023136"/>
    </source>
</evidence>
<evidence type="ECO:0000313" key="9">
    <source>
        <dbReference type="Proteomes" id="UP000204372"/>
    </source>
</evidence>
<evidence type="ECO:0000256" key="4">
    <source>
        <dbReference type="ARBA" id="ARBA00022844"/>
    </source>
</evidence>
<evidence type="ECO:0000256" key="2">
    <source>
        <dbReference type="ARBA" id="ARBA00004531"/>
    </source>
</evidence>
<dbReference type="GO" id="GO:0033645">
    <property type="term" value="C:host cell endomembrane system"/>
    <property type="evidence" value="ECO:0007669"/>
    <property type="project" value="UniProtKB-SubCell"/>
</dbReference>
<keyword evidence="9" id="KW-1185">Reference proteome</keyword>
<dbReference type="RefSeq" id="YP_009362241.1">
    <property type="nucleotide sequence ID" value="NC_034545.1"/>
</dbReference>
<evidence type="ECO:0000313" key="8">
    <source>
        <dbReference type="EMBL" id="AJR28609.1"/>
    </source>
</evidence>
<protein>
    <recommendedName>
        <fullName evidence="3">Matrix protein</fullName>
    </recommendedName>
</protein>
<keyword evidence="6" id="KW-0472">Membrane</keyword>
<keyword evidence="4" id="KW-0946">Virion</keyword>
<dbReference type="OrthoDB" id="15843at10239"/>
<dbReference type="KEGG" id="vg:32741379"/>
<organism evidence="8 9">
    <name type="scientific">Mount Elgon bat virus</name>
    <dbReference type="NCBI Taxonomy" id="380434"/>
    <lineage>
        <taxon>Viruses</taxon>
        <taxon>Riboviria</taxon>
        <taxon>Orthornavirae</taxon>
        <taxon>Negarnaviricota</taxon>
        <taxon>Haploviricotina</taxon>
        <taxon>Monjiviricetes</taxon>
        <taxon>Mononegavirales</taxon>
        <taxon>Rhabdoviridae</taxon>
        <taxon>Alpharhabdovirinae</taxon>
        <taxon>Ledantevirus</taxon>
        <taxon>Ledantevirus elgon</taxon>
    </lineage>
</organism>
<evidence type="ECO:0000256" key="3">
    <source>
        <dbReference type="ARBA" id="ARBA00017678"/>
    </source>
</evidence>
<keyword evidence="7" id="KW-0468">Viral matrix protein</keyword>
<dbReference type="EMBL" id="KM205026">
    <property type="protein sequence ID" value="AJR28609.1"/>
    <property type="molecule type" value="Viral_cRNA"/>
</dbReference>
<comment type="subcellular location">
    <subcellularLocation>
        <location evidence="2">Host endomembrane system</location>
        <topology evidence="2">Peripheral membrane protein</topology>
    </subcellularLocation>
    <subcellularLocation>
        <location evidence="1">Virion</location>
    </subcellularLocation>
</comment>
<evidence type="ECO:0000256" key="5">
    <source>
        <dbReference type="ARBA" id="ARBA00022870"/>
    </source>
</evidence>
<proteinExistence type="predicted"/>